<dbReference type="Gene3D" id="1.20.1250.20">
    <property type="entry name" value="MFS general substrate transporter like domains"/>
    <property type="match status" value="1"/>
</dbReference>
<evidence type="ECO:0000256" key="3">
    <source>
        <dbReference type="ARBA" id="ARBA00022989"/>
    </source>
</evidence>
<feature type="transmembrane region" description="Helical" evidence="6">
    <location>
        <begin position="12"/>
        <end position="31"/>
    </location>
</feature>
<dbReference type="Proteomes" id="UP000694620">
    <property type="component" value="Chromosome 9"/>
</dbReference>
<sequence>SFVQLTILKGKLLLLFSNLVPYLGQIIEIFFNETWKMRYNRSLSEPSFSLLWSVTISIKDFGGMIGALGVKVFADTYGRRNSILVANGISILSTCLMSLSHLCKSFELLILGRLIFGLFCGLIMSLNPLYIQEISPRSMRGACATVNQALYSIGILLGMVILGTDDYWPLMLSLSLIPAFLQYLCLPFCPESPRYLIINQGKVEEAKKVLQTLRGPLRDTSSEITEIQDEAINIQSKVTVKAFLTRRSYRMPILILIVINLAVHMSGFNIVINYSTSIFRASGLPHSQSLTLGVGAINTFFTIVSASLMERAGRRKLLLVGFAVKILCNVLLTITTSLSTIPGMPIVQVVAVFGLVSAFELGPGPISWFISAELFDQAARPFAMSLNSLLNWGGKFLSMVIGPYVYTIYAGILIAAFVFAFLHLPETKGRTFDEISSEFRKADGILLDVKNGFKTFQ</sequence>
<dbReference type="NCBIfam" id="TIGR00879">
    <property type="entry name" value="SP"/>
    <property type="match status" value="1"/>
</dbReference>
<dbReference type="PROSITE" id="PS00217">
    <property type="entry name" value="SUGAR_TRANSPORT_2"/>
    <property type="match status" value="1"/>
</dbReference>
<dbReference type="InterPro" id="IPR045263">
    <property type="entry name" value="GLUT"/>
</dbReference>
<evidence type="ECO:0000313" key="9">
    <source>
        <dbReference type="Proteomes" id="UP000694620"/>
    </source>
</evidence>
<dbReference type="AlphaFoldDB" id="A0A8C4S4U7"/>
<keyword evidence="3 6" id="KW-1133">Transmembrane helix</keyword>
<dbReference type="SUPFAM" id="SSF103473">
    <property type="entry name" value="MFS general substrate transporter"/>
    <property type="match status" value="1"/>
</dbReference>
<feature type="domain" description="Major facilitator superfamily (MFS) profile" evidence="7">
    <location>
        <begin position="1"/>
        <end position="428"/>
    </location>
</feature>
<organism evidence="8 9">
    <name type="scientific">Erpetoichthys calabaricus</name>
    <name type="common">Rope fish</name>
    <name type="synonym">Calamoichthys calabaricus</name>
    <dbReference type="NCBI Taxonomy" id="27687"/>
    <lineage>
        <taxon>Eukaryota</taxon>
        <taxon>Metazoa</taxon>
        <taxon>Chordata</taxon>
        <taxon>Craniata</taxon>
        <taxon>Vertebrata</taxon>
        <taxon>Euteleostomi</taxon>
        <taxon>Actinopterygii</taxon>
        <taxon>Polypteriformes</taxon>
        <taxon>Polypteridae</taxon>
        <taxon>Erpetoichthys</taxon>
    </lineage>
</organism>
<dbReference type="GO" id="GO:0055056">
    <property type="term" value="F:D-glucose transmembrane transporter activity"/>
    <property type="evidence" value="ECO:0007669"/>
    <property type="project" value="TreeGrafter"/>
</dbReference>
<feature type="transmembrane region" description="Helical" evidence="6">
    <location>
        <begin position="292"/>
        <end position="310"/>
    </location>
</feature>
<dbReference type="InterPro" id="IPR020846">
    <property type="entry name" value="MFS_dom"/>
</dbReference>
<feature type="transmembrane region" description="Helical" evidence="6">
    <location>
        <begin position="108"/>
        <end position="130"/>
    </location>
</feature>
<dbReference type="GO" id="GO:0070837">
    <property type="term" value="P:dehydroascorbic acid transport"/>
    <property type="evidence" value="ECO:0007669"/>
    <property type="project" value="TreeGrafter"/>
</dbReference>
<feature type="transmembrane region" description="Helical" evidence="6">
    <location>
        <begin position="167"/>
        <end position="186"/>
    </location>
</feature>
<dbReference type="PRINTS" id="PR00171">
    <property type="entry name" value="SUGRTRNSPORT"/>
</dbReference>
<dbReference type="GeneTree" id="ENSGT00940000167279"/>
<dbReference type="GO" id="GO:0005886">
    <property type="term" value="C:plasma membrane"/>
    <property type="evidence" value="ECO:0007669"/>
    <property type="project" value="TreeGrafter"/>
</dbReference>
<protein>
    <submittedName>
        <fullName evidence="8">Solute carrier family 2, facilitated glucose transporter member 1-like</fullName>
    </submittedName>
</protein>
<dbReference type="PANTHER" id="PTHR23503">
    <property type="entry name" value="SOLUTE CARRIER FAMILY 2"/>
    <property type="match status" value="1"/>
</dbReference>
<evidence type="ECO:0000256" key="4">
    <source>
        <dbReference type="ARBA" id="ARBA00023136"/>
    </source>
</evidence>
<dbReference type="Ensembl" id="ENSECRT00000011516.1">
    <property type="protein sequence ID" value="ENSECRP00000011329.1"/>
    <property type="gene ID" value="ENSECRG00000007543.1"/>
</dbReference>
<dbReference type="PANTHER" id="PTHR23503:SF99">
    <property type="entry name" value="SOLUTE CARRIER FAMILY 2, FACILITATED GLUCOSE TRANSPORTER MEMBER 3"/>
    <property type="match status" value="1"/>
</dbReference>
<reference evidence="8" key="2">
    <citation type="submission" date="2025-08" db="UniProtKB">
        <authorList>
            <consortium name="Ensembl"/>
        </authorList>
    </citation>
    <scope>IDENTIFICATION</scope>
</reference>
<keyword evidence="2 6" id="KW-0812">Transmembrane</keyword>
<evidence type="ECO:0000313" key="8">
    <source>
        <dbReference type="Ensembl" id="ENSECRP00000011329.1"/>
    </source>
</evidence>
<keyword evidence="4 6" id="KW-0472">Membrane</keyword>
<evidence type="ECO:0000256" key="5">
    <source>
        <dbReference type="RuleBase" id="RU003346"/>
    </source>
</evidence>
<dbReference type="PROSITE" id="PS50850">
    <property type="entry name" value="MFS"/>
    <property type="match status" value="1"/>
</dbReference>
<feature type="transmembrane region" description="Helical" evidence="6">
    <location>
        <begin position="82"/>
        <end position="102"/>
    </location>
</feature>
<evidence type="ECO:0000256" key="1">
    <source>
        <dbReference type="ARBA" id="ARBA00004141"/>
    </source>
</evidence>
<dbReference type="Pfam" id="PF00083">
    <property type="entry name" value="Sugar_tr"/>
    <property type="match status" value="1"/>
</dbReference>
<comment type="similarity">
    <text evidence="5">Belongs to the major facilitator superfamily. Sugar transporter (TC 2.A.1.1) family.</text>
</comment>
<evidence type="ECO:0000256" key="2">
    <source>
        <dbReference type="ARBA" id="ARBA00022692"/>
    </source>
</evidence>
<name>A0A8C4S4U7_ERPCA</name>
<dbReference type="InterPro" id="IPR036259">
    <property type="entry name" value="MFS_trans_sf"/>
</dbReference>
<comment type="subcellular location">
    <subcellularLocation>
        <location evidence="1">Membrane</location>
        <topology evidence="1">Multi-pass membrane protein</topology>
    </subcellularLocation>
</comment>
<proteinExistence type="inferred from homology"/>
<evidence type="ECO:0000256" key="6">
    <source>
        <dbReference type="SAM" id="Phobius"/>
    </source>
</evidence>
<keyword evidence="5" id="KW-0813">Transport</keyword>
<accession>A0A8C4S4U7</accession>
<reference evidence="8" key="1">
    <citation type="submission" date="2021-06" db="EMBL/GenBank/DDBJ databases">
        <authorList>
            <consortium name="Wellcome Sanger Institute Data Sharing"/>
        </authorList>
    </citation>
    <scope>NUCLEOTIDE SEQUENCE [LARGE SCALE GENOMIC DNA]</scope>
</reference>
<evidence type="ECO:0000259" key="7">
    <source>
        <dbReference type="PROSITE" id="PS50850"/>
    </source>
</evidence>
<feature type="transmembrane region" description="Helical" evidence="6">
    <location>
        <begin position="253"/>
        <end position="272"/>
    </location>
</feature>
<dbReference type="GO" id="GO:0046323">
    <property type="term" value="P:D-glucose import"/>
    <property type="evidence" value="ECO:0007669"/>
    <property type="project" value="TreeGrafter"/>
</dbReference>
<feature type="transmembrane region" description="Helical" evidence="6">
    <location>
        <begin position="396"/>
        <end position="422"/>
    </location>
</feature>
<feature type="transmembrane region" description="Helical" evidence="6">
    <location>
        <begin position="142"/>
        <end position="161"/>
    </location>
</feature>
<reference evidence="8" key="3">
    <citation type="submission" date="2025-09" db="UniProtKB">
        <authorList>
            <consortium name="Ensembl"/>
        </authorList>
    </citation>
    <scope>IDENTIFICATION</scope>
</reference>
<dbReference type="InterPro" id="IPR005828">
    <property type="entry name" value="MFS_sugar_transport-like"/>
</dbReference>
<dbReference type="InterPro" id="IPR003663">
    <property type="entry name" value="Sugar/inositol_transpt"/>
</dbReference>
<feature type="transmembrane region" description="Helical" evidence="6">
    <location>
        <begin position="51"/>
        <end position="70"/>
    </location>
</feature>
<gene>
    <name evidence="8" type="primary">LOC114657188</name>
</gene>
<keyword evidence="9" id="KW-1185">Reference proteome</keyword>
<dbReference type="InterPro" id="IPR005829">
    <property type="entry name" value="Sugar_transporter_CS"/>
</dbReference>